<keyword evidence="5" id="KW-0136">Cellulose degradation</keyword>
<evidence type="ECO:0000256" key="4">
    <source>
        <dbReference type="ARBA" id="ARBA00023157"/>
    </source>
</evidence>
<dbReference type="GO" id="GO:0008810">
    <property type="term" value="F:cellulase activity"/>
    <property type="evidence" value="ECO:0007669"/>
    <property type="project" value="UniProtKB-UniRule"/>
</dbReference>
<dbReference type="InterPro" id="IPR005103">
    <property type="entry name" value="AA9_LPMO"/>
</dbReference>
<evidence type="ECO:0000256" key="2">
    <source>
        <dbReference type="ARBA" id="ARBA00004613"/>
    </source>
</evidence>
<feature type="chain" id="PRO_5024811756" description="AA9 family lytic polysaccharide monooxygenase" evidence="6">
    <location>
        <begin position="22"/>
        <end position="270"/>
    </location>
</feature>
<evidence type="ECO:0000259" key="7">
    <source>
        <dbReference type="Pfam" id="PF03443"/>
    </source>
</evidence>
<comment type="catalytic activity">
    <reaction evidence="5">
        <text>[(1-&gt;4)-beta-D-glucosyl]n+m + reduced acceptor + O2 = 4-dehydro-beta-D-glucosyl-[(1-&gt;4)-beta-D-glucosyl]n-1 + [(1-&gt;4)-beta-D-glucosyl]m + acceptor + H2O.</text>
        <dbReference type="EC" id="1.14.99.56"/>
    </reaction>
</comment>
<dbReference type="InterPro" id="IPR049892">
    <property type="entry name" value="AA9"/>
</dbReference>
<dbReference type="Pfam" id="PF03443">
    <property type="entry name" value="AA9"/>
    <property type="match status" value="1"/>
</dbReference>
<comment type="domain">
    <text evidence="5">Has a modular structure: an endo-beta-1,4-glucanase catalytic module at the N-terminus, a linker rich in serines and threonines, and a C-terminal carbohydrate-binding module (CBM).</text>
</comment>
<evidence type="ECO:0000256" key="6">
    <source>
        <dbReference type="SAM" id="SignalP"/>
    </source>
</evidence>
<comment type="function">
    <text evidence="5">Lytic polysaccharide monooxygenase (LMPO) that depolymerizes crystalline and amorphous polysaccharides via the oxidation of scissile alpha- or beta-(1-4)-glycosidic bonds, yielding C1 and/or C4 oxidation products. Catalysis by LPMOs requires the reduction of the active-site copper from Cu(II) to Cu(I) by a reducing agent and H(2)O(2) or O(2) as a cosubstrate.</text>
</comment>
<dbReference type="GO" id="GO:0005576">
    <property type="term" value="C:extracellular region"/>
    <property type="evidence" value="ECO:0007669"/>
    <property type="project" value="UniProtKB-SubCell"/>
</dbReference>
<keyword evidence="6" id="KW-0732">Signal</keyword>
<dbReference type="PANTHER" id="PTHR33353">
    <property type="entry name" value="PUTATIVE (AFU_ORTHOLOGUE AFUA_1G12560)-RELATED"/>
    <property type="match status" value="1"/>
</dbReference>
<evidence type="ECO:0000256" key="1">
    <source>
        <dbReference type="ARBA" id="ARBA00001973"/>
    </source>
</evidence>
<evidence type="ECO:0000256" key="5">
    <source>
        <dbReference type="RuleBase" id="RU368122"/>
    </source>
</evidence>
<feature type="domain" description="Auxiliary Activity family 9 catalytic" evidence="7">
    <location>
        <begin position="22"/>
        <end position="222"/>
    </location>
</feature>
<evidence type="ECO:0000313" key="9">
    <source>
        <dbReference type="Proteomes" id="UP000326198"/>
    </source>
</evidence>
<dbReference type="OrthoDB" id="3496539at2759"/>
<dbReference type="PANTHER" id="PTHR33353:SF2">
    <property type="entry name" value="ENDO-BETA-1,4-GLUCANASE D"/>
    <property type="match status" value="1"/>
</dbReference>
<dbReference type="Gene3D" id="2.70.50.70">
    <property type="match status" value="1"/>
</dbReference>
<proteinExistence type="predicted"/>
<protein>
    <recommendedName>
        <fullName evidence="5">AA9 family lytic polysaccharide monooxygenase</fullName>
        <ecNumber evidence="5">1.14.99.56</ecNumber>
    </recommendedName>
    <alternativeName>
        <fullName evidence="5">Endo-beta-1,4-glucanase</fullName>
    </alternativeName>
    <alternativeName>
        <fullName evidence="5">Glycosyl hydrolase 61 family protein</fullName>
    </alternativeName>
</protein>
<keyword evidence="9" id="KW-1185">Reference proteome</keyword>
<comment type="cofactor">
    <cofactor evidence="1">
        <name>Cu(2+)</name>
        <dbReference type="ChEBI" id="CHEBI:29036"/>
    </cofactor>
</comment>
<dbReference type="EMBL" id="ML736199">
    <property type="protein sequence ID" value="KAE8379055.1"/>
    <property type="molecule type" value="Genomic_DNA"/>
</dbReference>
<dbReference type="CDD" id="cd21175">
    <property type="entry name" value="LPMO_AA9"/>
    <property type="match status" value="1"/>
</dbReference>
<organism evidence="8 9">
    <name type="scientific">Aspergillus bertholletiae</name>
    <dbReference type="NCBI Taxonomy" id="1226010"/>
    <lineage>
        <taxon>Eukaryota</taxon>
        <taxon>Fungi</taxon>
        <taxon>Dikarya</taxon>
        <taxon>Ascomycota</taxon>
        <taxon>Pezizomycotina</taxon>
        <taxon>Eurotiomycetes</taxon>
        <taxon>Eurotiomycetidae</taxon>
        <taxon>Eurotiales</taxon>
        <taxon>Aspergillaceae</taxon>
        <taxon>Aspergillus</taxon>
        <taxon>Aspergillus subgen. Circumdati</taxon>
    </lineage>
</organism>
<accession>A0A5N7BBA8</accession>
<feature type="signal peptide" evidence="6">
    <location>
        <begin position="1"/>
        <end position="21"/>
    </location>
</feature>
<sequence>MRSQIHLALSLAVTLVPGTVGHYFFPYFIDNDNFTDYYEYVREDTQGYMPWKGNYDSTDLRCNTNSMSYASQTDIYKVKAGDEIGFGTDFGALISHPGPMQVYMSKAPGDVREYDGSGDWFKIWELGPTSFGSDGIEWGVTNKANFTFTLPKEVPAGQYLVRIEHIALHGAGEFGGAELYFNCAQVEVESDSTETPGPVVKIPGVYTGYEPGILFYMYRPYWTNYTMPGPKVWPPSVGNSIYAEDVIHVFGSTADIQNGLRGSKLTCFGC</sequence>
<evidence type="ECO:0000256" key="3">
    <source>
        <dbReference type="ARBA" id="ARBA00022525"/>
    </source>
</evidence>
<keyword evidence="3 5" id="KW-0964">Secreted</keyword>
<keyword evidence="5" id="KW-0624">Polysaccharide degradation</keyword>
<keyword evidence="4 5" id="KW-1015">Disulfide bond</keyword>
<dbReference type="GO" id="GO:0030248">
    <property type="term" value="F:cellulose binding"/>
    <property type="evidence" value="ECO:0007669"/>
    <property type="project" value="UniProtKB-UniRule"/>
</dbReference>
<dbReference type="EC" id="1.14.99.56" evidence="5"/>
<keyword evidence="8" id="KW-0378">Hydrolase</keyword>
<evidence type="ECO:0000313" key="8">
    <source>
        <dbReference type="EMBL" id="KAE8379055.1"/>
    </source>
</evidence>
<keyword evidence="5" id="KW-0119">Carbohydrate metabolism</keyword>
<name>A0A5N7BBA8_9EURO</name>
<comment type="subcellular location">
    <subcellularLocation>
        <location evidence="2 5">Secreted</location>
    </subcellularLocation>
</comment>
<dbReference type="Proteomes" id="UP000326198">
    <property type="component" value="Unassembled WGS sequence"/>
</dbReference>
<reference evidence="8 9" key="1">
    <citation type="submission" date="2019-04" db="EMBL/GenBank/DDBJ databases">
        <title>Friends and foes A comparative genomics studyof 23 Aspergillus species from section Flavi.</title>
        <authorList>
            <consortium name="DOE Joint Genome Institute"/>
            <person name="Kjaerbolling I."/>
            <person name="Vesth T."/>
            <person name="Frisvad J.C."/>
            <person name="Nybo J.L."/>
            <person name="Theobald S."/>
            <person name="Kildgaard S."/>
            <person name="Isbrandt T."/>
            <person name="Kuo A."/>
            <person name="Sato A."/>
            <person name="Lyhne E.K."/>
            <person name="Kogle M.E."/>
            <person name="Wiebenga A."/>
            <person name="Kun R.S."/>
            <person name="Lubbers R.J."/>
            <person name="Makela M.R."/>
            <person name="Barry K."/>
            <person name="Chovatia M."/>
            <person name="Clum A."/>
            <person name="Daum C."/>
            <person name="Haridas S."/>
            <person name="He G."/>
            <person name="LaButti K."/>
            <person name="Lipzen A."/>
            <person name="Mondo S."/>
            <person name="Riley R."/>
            <person name="Salamov A."/>
            <person name="Simmons B.A."/>
            <person name="Magnuson J.K."/>
            <person name="Henrissat B."/>
            <person name="Mortensen U.H."/>
            <person name="Larsen T.O."/>
            <person name="Devries R.P."/>
            <person name="Grigoriev I.V."/>
            <person name="Machida M."/>
            <person name="Baker S.E."/>
            <person name="Andersen M.R."/>
        </authorList>
    </citation>
    <scope>NUCLEOTIDE SEQUENCE [LARGE SCALE GENOMIC DNA]</scope>
    <source>
        <strain evidence="8 9">IBT 29228</strain>
    </source>
</reference>
<dbReference type="GO" id="GO:0030245">
    <property type="term" value="P:cellulose catabolic process"/>
    <property type="evidence" value="ECO:0007669"/>
    <property type="project" value="UniProtKB-UniRule"/>
</dbReference>
<gene>
    <name evidence="8" type="ORF">BDV26DRAFT_303826</name>
</gene>
<dbReference type="AlphaFoldDB" id="A0A5N7BBA8"/>